<name>A0ACA9KN53_9GLOM</name>
<reference evidence="1" key="1">
    <citation type="submission" date="2021-06" db="EMBL/GenBank/DDBJ databases">
        <authorList>
            <person name="Kallberg Y."/>
            <person name="Tangrot J."/>
            <person name="Rosling A."/>
        </authorList>
    </citation>
    <scope>NUCLEOTIDE SEQUENCE</scope>
    <source>
        <strain evidence="1">IL203A</strain>
    </source>
</reference>
<gene>
    <name evidence="1" type="ORF">DHETER_LOCUS2232</name>
</gene>
<evidence type="ECO:0000313" key="2">
    <source>
        <dbReference type="Proteomes" id="UP000789702"/>
    </source>
</evidence>
<protein>
    <submittedName>
        <fullName evidence="1">96_t:CDS:1</fullName>
    </submittedName>
</protein>
<dbReference type="Proteomes" id="UP000789702">
    <property type="component" value="Unassembled WGS sequence"/>
</dbReference>
<proteinExistence type="predicted"/>
<keyword evidence="2" id="KW-1185">Reference proteome</keyword>
<comment type="caution">
    <text evidence="1">The sequence shown here is derived from an EMBL/GenBank/DDBJ whole genome shotgun (WGS) entry which is preliminary data.</text>
</comment>
<dbReference type="EMBL" id="CAJVPU010001551">
    <property type="protein sequence ID" value="CAG8483525.1"/>
    <property type="molecule type" value="Genomic_DNA"/>
</dbReference>
<sequence length="158" mass="18352">MYSNNNQQSYSESDYNNYETDKLQLNVGYQKSVNAIVVNKFVERHNYSFAPHRKKFALGLYSLLQDVLDTIKVLTQKYKLGAKAQYQKFKKAKHKECLKESSSTQEVFQNLDIETSRSTKQANIETNNNNIKSKLGVQYCGNCYEPEHYTTTCKFSEN</sequence>
<accession>A0ACA9KN53</accession>
<organism evidence="1 2">
    <name type="scientific">Dentiscutata heterogama</name>
    <dbReference type="NCBI Taxonomy" id="1316150"/>
    <lineage>
        <taxon>Eukaryota</taxon>
        <taxon>Fungi</taxon>
        <taxon>Fungi incertae sedis</taxon>
        <taxon>Mucoromycota</taxon>
        <taxon>Glomeromycotina</taxon>
        <taxon>Glomeromycetes</taxon>
        <taxon>Diversisporales</taxon>
        <taxon>Gigasporaceae</taxon>
        <taxon>Dentiscutata</taxon>
    </lineage>
</organism>
<evidence type="ECO:0000313" key="1">
    <source>
        <dbReference type="EMBL" id="CAG8483525.1"/>
    </source>
</evidence>